<dbReference type="FunFam" id="3.40.50.970:FF:000003">
    <property type="entry name" value="Transketolase"/>
    <property type="match status" value="1"/>
</dbReference>
<dbReference type="CDD" id="cd07033">
    <property type="entry name" value="TPP_PYR_DXS_TK_like"/>
    <property type="match status" value="1"/>
</dbReference>
<dbReference type="SMART" id="SM00861">
    <property type="entry name" value="Transket_pyr"/>
    <property type="match status" value="1"/>
</dbReference>
<evidence type="ECO:0000256" key="6">
    <source>
        <dbReference type="ARBA" id="ARBA00022679"/>
    </source>
</evidence>
<evidence type="ECO:0000259" key="19">
    <source>
        <dbReference type="SMART" id="SM00861"/>
    </source>
</evidence>
<dbReference type="GO" id="GO:0009052">
    <property type="term" value="P:pentose-phosphate shunt, non-oxidative branch"/>
    <property type="evidence" value="ECO:0007669"/>
    <property type="project" value="UniProtKB-ARBA"/>
</dbReference>
<gene>
    <name evidence="20" type="ORF">SAMN02982917_4031</name>
</gene>
<dbReference type="GO" id="GO:0005829">
    <property type="term" value="C:cytosol"/>
    <property type="evidence" value="ECO:0007669"/>
    <property type="project" value="TreeGrafter"/>
</dbReference>
<evidence type="ECO:0000256" key="12">
    <source>
        <dbReference type="NCBIfam" id="TIGR00232"/>
    </source>
</evidence>
<dbReference type="CDD" id="cd02012">
    <property type="entry name" value="TPP_TK"/>
    <property type="match status" value="1"/>
</dbReference>
<evidence type="ECO:0000256" key="16">
    <source>
        <dbReference type="PIRSR" id="PIRSR605478-4"/>
    </source>
</evidence>
<dbReference type="SUPFAM" id="SSF52922">
    <property type="entry name" value="TK C-terminal domain-like"/>
    <property type="match status" value="1"/>
</dbReference>
<dbReference type="AlphaFoldDB" id="A0A1X7GMQ9"/>
<feature type="binding site" evidence="15">
    <location>
        <position position="160"/>
    </location>
    <ligand>
        <name>thiamine diphosphate</name>
        <dbReference type="ChEBI" id="CHEBI:58937"/>
    </ligand>
</feature>
<dbReference type="RefSeq" id="WP_085088800.1">
    <property type="nucleotide sequence ID" value="NZ_FXAK01000007.1"/>
</dbReference>
<organism evidence="20 21">
    <name type="scientific">Azospirillum oryzae</name>
    <dbReference type="NCBI Taxonomy" id="286727"/>
    <lineage>
        <taxon>Bacteria</taxon>
        <taxon>Pseudomonadati</taxon>
        <taxon>Pseudomonadota</taxon>
        <taxon>Alphaproteobacteria</taxon>
        <taxon>Rhodospirillales</taxon>
        <taxon>Azospirillaceae</taxon>
        <taxon>Azospirillum</taxon>
    </lineage>
</organism>
<evidence type="ECO:0000256" key="17">
    <source>
        <dbReference type="PIRSR" id="PIRSR605478-5"/>
    </source>
</evidence>
<keyword evidence="10 15" id="KW-0786">Thiamine pyrophosphate</keyword>
<comment type="cofactor">
    <cofactor evidence="18">
        <name>Mg(2+)</name>
        <dbReference type="ChEBI" id="CHEBI:18420"/>
    </cofactor>
    <cofactor evidence="18">
        <name>Ca(2+)</name>
        <dbReference type="ChEBI" id="CHEBI:29108"/>
    </cofactor>
    <cofactor evidence="18">
        <name>Mn(2+)</name>
        <dbReference type="ChEBI" id="CHEBI:29035"/>
    </cofactor>
    <cofactor evidence="18">
        <name>Co(2+)</name>
        <dbReference type="ChEBI" id="CHEBI:48828"/>
    </cofactor>
    <text evidence="18">Binds 1 Mg(2+) ion per subunit. Can also utilize other divalent metal cations, such as Ca(2+), Mn(2+) and Co(2+).</text>
</comment>
<comment type="function">
    <text evidence="18">Catalyzes the transfer of a two-carbon ketol group from a ketose donor to an aldose acceptor, via a covalent intermediate with the cofactor thiamine pyrophosphate.</text>
</comment>
<dbReference type="Pfam" id="PF00456">
    <property type="entry name" value="Transketolase_N"/>
    <property type="match status" value="1"/>
</dbReference>
<comment type="subunit">
    <text evidence="4 18">Homodimer.</text>
</comment>
<evidence type="ECO:0000256" key="13">
    <source>
        <dbReference type="PIRSR" id="PIRSR605478-1"/>
    </source>
</evidence>
<dbReference type="InterPro" id="IPR005475">
    <property type="entry name" value="Transketolase-like_Pyr-bd"/>
</dbReference>
<protein>
    <recommendedName>
        <fullName evidence="5 12">Transketolase</fullName>
        <ecNumber evidence="5 12">2.2.1.1</ecNumber>
    </recommendedName>
</protein>
<dbReference type="PROSITE" id="PS00802">
    <property type="entry name" value="TRANSKETOLASE_2"/>
    <property type="match status" value="1"/>
</dbReference>
<evidence type="ECO:0000256" key="11">
    <source>
        <dbReference type="ARBA" id="ARBA00049473"/>
    </source>
</evidence>
<dbReference type="NCBIfam" id="TIGR00232">
    <property type="entry name" value="tktlase_bact"/>
    <property type="match status" value="1"/>
</dbReference>
<comment type="cofactor">
    <cofactor evidence="15">
        <name>thiamine diphosphate</name>
        <dbReference type="ChEBI" id="CHEBI:58937"/>
    </cofactor>
    <text evidence="15">Binds 1 thiamine pyrophosphate per subunit. During the reaction, the substrate forms a covalent intermediate with the cofactor.</text>
</comment>
<keyword evidence="6 18" id="KW-0808">Transferase</keyword>
<dbReference type="FunFam" id="3.40.50.970:FF:000004">
    <property type="entry name" value="Transketolase"/>
    <property type="match status" value="1"/>
</dbReference>
<evidence type="ECO:0000313" key="21">
    <source>
        <dbReference type="Proteomes" id="UP000192936"/>
    </source>
</evidence>
<evidence type="ECO:0000256" key="5">
    <source>
        <dbReference type="ARBA" id="ARBA00013152"/>
    </source>
</evidence>
<feature type="binding site" evidence="14">
    <location>
        <position position="386"/>
    </location>
    <ligand>
        <name>substrate</name>
    </ligand>
</feature>
<evidence type="ECO:0000256" key="3">
    <source>
        <dbReference type="ARBA" id="ARBA00007131"/>
    </source>
</evidence>
<dbReference type="InterPro" id="IPR005478">
    <property type="entry name" value="Transketolase_bac-like"/>
</dbReference>
<comment type="similarity">
    <text evidence="3 18">Belongs to the transketolase family.</text>
</comment>
<dbReference type="GO" id="GO:0046872">
    <property type="term" value="F:metal ion binding"/>
    <property type="evidence" value="ECO:0007669"/>
    <property type="project" value="UniProtKB-KW"/>
</dbReference>
<keyword evidence="8 18" id="KW-0106">Calcium</keyword>
<dbReference type="Pfam" id="PF22613">
    <property type="entry name" value="Transketolase_C_1"/>
    <property type="match status" value="1"/>
</dbReference>
<dbReference type="EMBL" id="FXAK01000007">
    <property type="protein sequence ID" value="SMF71938.1"/>
    <property type="molecule type" value="Genomic_DNA"/>
</dbReference>
<feature type="binding site" evidence="15">
    <location>
        <begin position="121"/>
        <end position="123"/>
    </location>
    <ligand>
        <name>thiamine diphosphate</name>
        <dbReference type="ChEBI" id="CHEBI:58937"/>
    </ligand>
</feature>
<evidence type="ECO:0000256" key="14">
    <source>
        <dbReference type="PIRSR" id="PIRSR605478-2"/>
    </source>
</evidence>
<feature type="binding site" evidence="16">
    <location>
        <position position="159"/>
    </location>
    <ligand>
        <name>Mg(2+)</name>
        <dbReference type="ChEBI" id="CHEBI:18420"/>
    </ligand>
</feature>
<feature type="binding site" evidence="14">
    <location>
        <position position="264"/>
    </location>
    <ligand>
        <name>substrate</name>
    </ligand>
</feature>
<dbReference type="InterPro" id="IPR055152">
    <property type="entry name" value="Transketolase-like_C_2"/>
</dbReference>
<feature type="binding site" evidence="15">
    <location>
        <position position="189"/>
    </location>
    <ligand>
        <name>thiamine diphosphate</name>
        <dbReference type="ChEBI" id="CHEBI:58937"/>
    </ligand>
</feature>
<accession>A0A1X7GMQ9</accession>
<dbReference type="PANTHER" id="PTHR43522:SF2">
    <property type="entry name" value="TRANSKETOLASE 1-RELATED"/>
    <property type="match status" value="1"/>
</dbReference>
<feature type="binding site" evidence="14">
    <location>
        <position position="464"/>
    </location>
    <ligand>
        <name>substrate</name>
    </ligand>
</feature>
<dbReference type="Gene3D" id="3.40.50.920">
    <property type="match status" value="1"/>
</dbReference>
<dbReference type="Proteomes" id="UP000192936">
    <property type="component" value="Unassembled WGS sequence"/>
</dbReference>
<dbReference type="InterPro" id="IPR005474">
    <property type="entry name" value="Transketolase_N"/>
</dbReference>
<dbReference type="GO" id="GO:0004802">
    <property type="term" value="F:transketolase activity"/>
    <property type="evidence" value="ECO:0007669"/>
    <property type="project" value="UniProtKB-UniRule"/>
</dbReference>
<evidence type="ECO:0000256" key="8">
    <source>
        <dbReference type="ARBA" id="ARBA00022837"/>
    </source>
</evidence>
<sequence length="664" mass="70906">MSAASAQPSLHTMASAIRALSMDAVEAAKSGHPGMPMGMADVATVLFTQFLKFDPKNPSWPDRDRFVLSAGHGSMLIYSLAYLTGYERMTIDEIKRFRQLGSLTPGHPEVDPSLGIEMTTGPLGQGVSTAVGMALAERITNARFGDELIDHYTYVIASDGDLMEGVSHEACSLAGHLGLNRLIVLWDDNHISIDGSTDLSFTDDTQARFRSYGWNTIAVDGHDTDAVSKAIAQARTSTDKPTLIACRTIIGKGAPNKANTHGCHGSPLGADEVAATREAIGWTHEPFVVPDEVLSAWRAAGARSADAYNAWSSRRATLTEAAGKAFDEAFGRGVPSALAETIVAFKQKVSADKPSWATRVASGNTLEVLVPAIHELIGGSADLTPSNNTKVKNTADVKGKGEFAGRYVRYGVREHGMATLMNGMTLHGGIIPYGGTFMQFADYCRPSIRLAALMKQRTVFVMTHDSIGLGEDGPTHQPVEHLAALRAIPNLLVLRPADAVETAECWQIALEATGSPSVLALTRQNVPTLRTEHTAENLSARGAYVLAEAEGERKATILATGSEVSLAMEARKALQAQGIGTAVVSMPSWELFDRQDDAYKASVLGTGVRVGVEAAIRLGWDRWLGEKGAFVGMAGFGESAPYQELYKHFGITAEAVVDAVKARL</sequence>
<feature type="binding site" evidence="14">
    <location>
        <position position="523"/>
    </location>
    <ligand>
        <name>substrate</name>
    </ligand>
</feature>
<dbReference type="PANTHER" id="PTHR43522">
    <property type="entry name" value="TRANSKETOLASE"/>
    <property type="match status" value="1"/>
</dbReference>
<keyword evidence="7 16" id="KW-0479">Metal-binding</keyword>
<dbReference type="InterPro" id="IPR029061">
    <property type="entry name" value="THDP-binding"/>
</dbReference>
<dbReference type="Pfam" id="PF02779">
    <property type="entry name" value="Transket_pyr"/>
    <property type="match status" value="1"/>
</dbReference>
<reference evidence="20 21" key="1">
    <citation type="submission" date="2017-04" db="EMBL/GenBank/DDBJ databases">
        <authorList>
            <person name="Afonso C.L."/>
            <person name="Miller P.J."/>
            <person name="Scott M.A."/>
            <person name="Spackman E."/>
            <person name="Goraichik I."/>
            <person name="Dimitrov K.M."/>
            <person name="Suarez D.L."/>
            <person name="Swayne D.E."/>
        </authorList>
    </citation>
    <scope>NUCLEOTIDE SEQUENCE [LARGE SCALE GENOMIC DNA]</scope>
    <source>
        <strain evidence="20 21">A2P</strain>
    </source>
</reference>
<feature type="binding site" evidence="15">
    <location>
        <position position="72"/>
    </location>
    <ligand>
        <name>thiamine diphosphate</name>
        <dbReference type="ChEBI" id="CHEBI:58937"/>
    </ligand>
</feature>
<feature type="site" description="Important for catalytic activity" evidence="17">
    <location>
        <position position="264"/>
    </location>
</feature>
<dbReference type="InterPro" id="IPR033247">
    <property type="entry name" value="Transketolase_fam"/>
</dbReference>
<evidence type="ECO:0000256" key="7">
    <source>
        <dbReference type="ARBA" id="ARBA00022723"/>
    </source>
</evidence>
<comment type="cofactor">
    <cofactor evidence="2">
        <name>Co(2+)</name>
        <dbReference type="ChEBI" id="CHEBI:48828"/>
    </cofactor>
</comment>
<evidence type="ECO:0000256" key="15">
    <source>
        <dbReference type="PIRSR" id="PIRSR605478-3"/>
    </source>
</evidence>
<dbReference type="SUPFAM" id="SSF52518">
    <property type="entry name" value="Thiamin diphosphate-binding fold (THDP-binding)"/>
    <property type="match status" value="2"/>
</dbReference>
<comment type="cofactor">
    <cofactor evidence="1">
        <name>Ca(2+)</name>
        <dbReference type="ChEBI" id="CHEBI:29108"/>
    </cofactor>
</comment>
<feature type="binding site" evidence="15">
    <location>
        <position position="440"/>
    </location>
    <ligand>
        <name>thiamine diphosphate</name>
        <dbReference type="ChEBI" id="CHEBI:58937"/>
    </ligand>
</feature>
<feature type="binding site" evidence="14">
    <location>
        <position position="472"/>
    </location>
    <ligand>
        <name>substrate</name>
    </ligand>
</feature>
<dbReference type="FunFam" id="3.40.50.920:FF:000003">
    <property type="entry name" value="Transketolase"/>
    <property type="match status" value="1"/>
</dbReference>
<evidence type="ECO:0000256" key="10">
    <source>
        <dbReference type="ARBA" id="ARBA00023052"/>
    </source>
</evidence>
<dbReference type="PROSITE" id="PS00801">
    <property type="entry name" value="TRANSKETOLASE_1"/>
    <property type="match status" value="1"/>
</dbReference>
<comment type="cofactor">
    <cofactor evidence="16">
        <name>Mg(2+)</name>
        <dbReference type="ChEBI" id="CHEBI:18420"/>
    </cofactor>
    <text evidence="16">Binds 1 Mg(2+) ion per subunit. Can also utilize other divalent metal cations, such as Ca(2+), Mn(2+) and Co(2+).</text>
</comment>
<evidence type="ECO:0000256" key="9">
    <source>
        <dbReference type="ARBA" id="ARBA00022842"/>
    </source>
</evidence>
<feature type="binding site" evidence="14">
    <location>
        <position position="476"/>
    </location>
    <ligand>
        <name>substrate</name>
    </ligand>
</feature>
<feature type="active site" description="Proton donor" evidence="13">
    <location>
        <position position="414"/>
    </location>
</feature>
<dbReference type="Gene3D" id="3.40.50.970">
    <property type="match status" value="2"/>
</dbReference>
<dbReference type="InterPro" id="IPR049557">
    <property type="entry name" value="Transketolase_CS"/>
</dbReference>
<proteinExistence type="inferred from homology"/>
<evidence type="ECO:0000313" key="20">
    <source>
        <dbReference type="EMBL" id="SMF71938.1"/>
    </source>
</evidence>
<evidence type="ECO:0000256" key="1">
    <source>
        <dbReference type="ARBA" id="ARBA00001913"/>
    </source>
</evidence>
<dbReference type="STRING" id="286727.SAMN02982917_4031"/>
<comment type="catalytic activity">
    <reaction evidence="11 18">
        <text>D-sedoheptulose 7-phosphate + D-glyceraldehyde 3-phosphate = aldehydo-D-ribose 5-phosphate + D-xylulose 5-phosphate</text>
        <dbReference type="Rhea" id="RHEA:10508"/>
        <dbReference type="ChEBI" id="CHEBI:57483"/>
        <dbReference type="ChEBI" id="CHEBI:57737"/>
        <dbReference type="ChEBI" id="CHEBI:58273"/>
        <dbReference type="ChEBI" id="CHEBI:59776"/>
        <dbReference type="EC" id="2.2.1.1"/>
    </reaction>
</comment>
<feature type="binding site" evidence="14">
    <location>
        <position position="32"/>
    </location>
    <ligand>
        <name>substrate</name>
    </ligand>
</feature>
<dbReference type="InterPro" id="IPR020826">
    <property type="entry name" value="Transketolase_BS"/>
</dbReference>
<feature type="binding site" evidence="16">
    <location>
        <position position="191"/>
    </location>
    <ligand>
        <name>Mg(2+)</name>
        <dbReference type="ChEBI" id="CHEBI:18420"/>
    </ligand>
</feature>
<keyword evidence="9 16" id="KW-0460">Magnesium</keyword>
<feature type="site" description="Important for catalytic activity" evidence="17">
    <location>
        <position position="32"/>
    </location>
</feature>
<dbReference type="InterPro" id="IPR009014">
    <property type="entry name" value="Transketo_C/PFOR_II"/>
</dbReference>
<dbReference type="EC" id="2.2.1.1" evidence="5 12"/>
<name>A0A1X7GMQ9_9PROT</name>
<feature type="binding site" evidence="15">
    <location>
        <position position="264"/>
    </location>
    <ligand>
        <name>thiamine diphosphate</name>
        <dbReference type="ChEBI" id="CHEBI:58937"/>
    </ligand>
</feature>
<evidence type="ECO:0000256" key="2">
    <source>
        <dbReference type="ARBA" id="ARBA00001941"/>
    </source>
</evidence>
<feature type="binding site" evidence="14">
    <location>
        <position position="359"/>
    </location>
    <ligand>
        <name>substrate</name>
    </ligand>
</feature>
<dbReference type="OrthoDB" id="8732661at2"/>
<feature type="binding site" evidence="16">
    <location>
        <position position="189"/>
    </location>
    <ligand>
        <name>Mg(2+)</name>
        <dbReference type="ChEBI" id="CHEBI:18420"/>
    </ligand>
</feature>
<evidence type="ECO:0000256" key="4">
    <source>
        <dbReference type="ARBA" id="ARBA00011738"/>
    </source>
</evidence>
<evidence type="ECO:0000256" key="18">
    <source>
        <dbReference type="RuleBase" id="RU004996"/>
    </source>
</evidence>
<feature type="domain" description="Transketolase-like pyrimidine-binding" evidence="19">
    <location>
        <begin position="356"/>
        <end position="528"/>
    </location>
</feature>